<evidence type="ECO:0000259" key="7">
    <source>
        <dbReference type="Pfam" id="PF01061"/>
    </source>
</evidence>
<comment type="similarity">
    <text evidence="2">Belongs to the ABC-2 integral membrane protein family.</text>
</comment>
<proteinExistence type="inferred from homology"/>
<reference evidence="8 9" key="1">
    <citation type="submission" date="2020-09" db="EMBL/GenBank/DDBJ databases">
        <title>Pseudoxanthomonas sp. CAU 1598 isolated from sand of Yaerae Beach.</title>
        <authorList>
            <person name="Kim W."/>
        </authorList>
    </citation>
    <scope>NUCLEOTIDE SEQUENCE [LARGE SCALE GENOMIC DNA]</scope>
    <source>
        <strain evidence="8 9">CAU 1598</strain>
    </source>
</reference>
<evidence type="ECO:0000256" key="4">
    <source>
        <dbReference type="ARBA" id="ARBA00022989"/>
    </source>
</evidence>
<evidence type="ECO:0000313" key="9">
    <source>
        <dbReference type="Proteomes" id="UP000613768"/>
    </source>
</evidence>
<gene>
    <name evidence="8" type="ORF">IFO71_16835</name>
</gene>
<dbReference type="InterPro" id="IPR051784">
    <property type="entry name" value="Nod_factor_ABC_transporter"/>
</dbReference>
<dbReference type="RefSeq" id="WP_192030832.1">
    <property type="nucleotide sequence ID" value="NZ_JACYTR010000051.1"/>
</dbReference>
<dbReference type="GO" id="GO:0140359">
    <property type="term" value="F:ABC-type transporter activity"/>
    <property type="evidence" value="ECO:0007669"/>
    <property type="project" value="InterPro"/>
</dbReference>
<keyword evidence="3 6" id="KW-0812">Transmembrane</keyword>
<feature type="transmembrane region" description="Helical" evidence="6">
    <location>
        <begin position="254"/>
        <end position="272"/>
    </location>
</feature>
<dbReference type="PIRSF" id="PIRSF006648">
    <property type="entry name" value="DrrB"/>
    <property type="match status" value="1"/>
</dbReference>
<dbReference type="EMBL" id="JACYTR010000051">
    <property type="protein sequence ID" value="MBD8527411.1"/>
    <property type="molecule type" value="Genomic_DNA"/>
</dbReference>
<comment type="caution">
    <text evidence="8">The sequence shown here is derived from an EMBL/GenBank/DDBJ whole genome shotgun (WGS) entry which is preliminary data.</text>
</comment>
<evidence type="ECO:0000313" key="8">
    <source>
        <dbReference type="EMBL" id="MBD8527411.1"/>
    </source>
</evidence>
<sequence length="279" mass="29159">MSARTPLATPLSIAADFDAHHAARQPLPLLRLVAAYAAETRMEIRAALRSPGFAIPFIVVPLAVYLMFGVVMAGPALAESKFGPALADYLFCGFSVLAVSMPGIFTSALLAAEREGRVLQLKRALPAPPGAVIVAKLLMSMFISGLALALVLIAALLFGKLTASATQLIIICVTLLIGSLPFTAIGLLLGSWCSASAAPAWGNLLFLPMMWLSGLFIPLPAALEPWVVIWPTFHLNQLALGLAGIEPFSFIDPAIAGAVLLALGVLCGGLAVRRLARVG</sequence>
<evidence type="ECO:0000256" key="1">
    <source>
        <dbReference type="ARBA" id="ARBA00004141"/>
    </source>
</evidence>
<feature type="transmembrane region" description="Helical" evidence="6">
    <location>
        <begin position="133"/>
        <end position="159"/>
    </location>
</feature>
<dbReference type="GO" id="GO:0043190">
    <property type="term" value="C:ATP-binding cassette (ABC) transporter complex"/>
    <property type="evidence" value="ECO:0007669"/>
    <property type="project" value="InterPro"/>
</dbReference>
<dbReference type="AlphaFoldDB" id="A0AAW3ZTE5"/>
<keyword evidence="9" id="KW-1185">Reference proteome</keyword>
<evidence type="ECO:0000256" key="3">
    <source>
        <dbReference type="ARBA" id="ARBA00022692"/>
    </source>
</evidence>
<keyword evidence="5 6" id="KW-0472">Membrane</keyword>
<dbReference type="InterPro" id="IPR000412">
    <property type="entry name" value="ABC_2_transport"/>
</dbReference>
<dbReference type="PANTHER" id="PTHR43229:SF3">
    <property type="entry name" value="ABC-TYPE MULTIDRUG TRANSPORT SYSTEM, PERMEASE COMPONENT"/>
    <property type="match status" value="1"/>
</dbReference>
<feature type="transmembrane region" description="Helical" evidence="6">
    <location>
        <begin position="165"/>
        <end position="189"/>
    </location>
</feature>
<dbReference type="Proteomes" id="UP000613768">
    <property type="component" value="Unassembled WGS sequence"/>
</dbReference>
<accession>A0AAW3ZTE5</accession>
<organism evidence="8 9">
    <name type="scientific">Pseudomarimonas arenosa</name>
    <dbReference type="NCBI Taxonomy" id="2774145"/>
    <lineage>
        <taxon>Bacteria</taxon>
        <taxon>Pseudomonadati</taxon>
        <taxon>Pseudomonadota</taxon>
        <taxon>Gammaproteobacteria</taxon>
        <taxon>Lysobacterales</taxon>
        <taxon>Lysobacteraceae</taxon>
        <taxon>Pseudomarimonas</taxon>
    </lineage>
</organism>
<comment type="subcellular location">
    <subcellularLocation>
        <location evidence="1">Membrane</location>
        <topology evidence="1">Multi-pass membrane protein</topology>
    </subcellularLocation>
</comment>
<name>A0AAW3ZTE5_9GAMM</name>
<evidence type="ECO:0000256" key="6">
    <source>
        <dbReference type="SAM" id="Phobius"/>
    </source>
</evidence>
<protein>
    <submittedName>
        <fullName evidence="8">ABC transporter permease</fullName>
    </submittedName>
</protein>
<keyword evidence="4 6" id="KW-1133">Transmembrane helix</keyword>
<feature type="domain" description="ABC-2 type transporter transmembrane" evidence="7">
    <location>
        <begin position="40"/>
        <end position="238"/>
    </location>
</feature>
<dbReference type="InterPro" id="IPR013525">
    <property type="entry name" value="ABC2_TM"/>
</dbReference>
<feature type="transmembrane region" description="Helical" evidence="6">
    <location>
        <begin position="52"/>
        <end position="74"/>
    </location>
</feature>
<evidence type="ECO:0000256" key="5">
    <source>
        <dbReference type="ARBA" id="ARBA00023136"/>
    </source>
</evidence>
<dbReference type="Pfam" id="PF01061">
    <property type="entry name" value="ABC2_membrane"/>
    <property type="match status" value="1"/>
</dbReference>
<feature type="transmembrane region" description="Helical" evidence="6">
    <location>
        <begin position="201"/>
        <end position="223"/>
    </location>
</feature>
<evidence type="ECO:0000256" key="2">
    <source>
        <dbReference type="ARBA" id="ARBA00007783"/>
    </source>
</evidence>
<feature type="transmembrane region" description="Helical" evidence="6">
    <location>
        <begin position="86"/>
        <end position="112"/>
    </location>
</feature>
<dbReference type="PANTHER" id="PTHR43229">
    <property type="entry name" value="NODULATION PROTEIN J"/>
    <property type="match status" value="1"/>
</dbReference>